<dbReference type="Pfam" id="PF11443">
    <property type="entry name" value="DUF2828"/>
    <property type="match status" value="1"/>
</dbReference>
<protein>
    <submittedName>
        <fullName evidence="3">Uncharacterized protein LOC110752041</fullName>
    </submittedName>
</protein>
<dbReference type="Proteomes" id="UP000515124">
    <property type="component" value="Unplaced"/>
</dbReference>
<name>A0A6P5S495_PRUAV</name>
<sequence length="121" mass="13997">MQNLLYYYDDLIIKTVGSGRRTSSKKREKIIAMAKKAVEMYEGDQDYQFLHERVSDIYAECLKYDIKNLKKFEQQGKDNVNDPKHSLKLGLTDAARCCPSVDSFFDRATLLCESIAKKVFL</sequence>
<gene>
    <name evidence="3" type="primary">LOC110752041</name>
</gene>
<organism evidence="2 3">
    <name type="scientific">Prunus avium</name>
    <name type="common">Cherry</name>
    <name type="synonym">Cerasus avium</name>
    <dbReference type="NCBI Taxonomy" id="42229"/>
    <lineage>
        <taxon>Eukaryota</taxon>
        <taxon>Viridiplantae</taxon>
        <taxon>Streptophyta</taxon>
        <taxon>Embryophyta</taxon>
        <taxon>Tracheophyta</taxon>
        <taxon>Spermatophyta</taxon>
        <taxon>Magnoliopsida</taxon>
        <taxon>eudicotyledons</taxon>
        <taxon>Gunneridae</taxon>
        <taxon>Pentapetalae</taxon>
        <taxon>rosids</taxon>
        <taxon>fabids</taxon>
        <taxon>Rosales</taxon>
        <taxon>Rosaceae</taxon>
        <taxon>Amygdaloideae</taxon>
        <taxon>Amygdaleae</taxon>
        <taxon>Prunus</taxon>
    </lineage>
</organism>
<dbReference type="InterPro" id="IPR058580">
    <property type="entry name" value="DUF2828"/>
</dbReference>
<proteinExistence type="predicted"/>
<dbReference type="GeneID" id="110752041"/>
<dbReference type="AlphaFoldDB" id="A0A6P5S495"/>
<dbReference type="InterPro" id="IPR011205">
    <property type="entry name" value="UCP015417_vWA"/>
</dbReference>
<feature type="domain" description="DUF2828" evidence="1">
    <location>
        <begin position="21"/>
        <end position="120"/>
    </location>
</feature>
<dbReference type="PANTHER" id="PTHR31373">
    <property type="entry name" value="OS06G0652100 PROTEIN"/>
    <property type="match status" value="1"/>
</dbReference>
<reference evidence="3" key="1">
    <citation type="submission" date="2025-08" db="UniProtKB">
        <authorList>
            <consortium name="RefSeq"/>
        </authorList>
    </citation>
    <scope>IDENTIFICATION</scope>
</reference>
<evidence type="ECO:0000313" key="2">
    <source>
        <dbReference type="Proteomes" id="UP000515124"/>
    </source>
</evidence>
<accession>A0A6P5S495</accession>
<dbReference type="KEGG" id="pavi:110752041"/>
<evidence type="ECO:0000259" key="1">
    <source>
        <dbReference type="Pfam" id="PF11443"/>
    </source>
</evidence>
<dbReference type="Gramene" id="Pav_sc0000259.1_g270.1.mk:mrna">
    <property type="protein sequence ID" value="Pav_sc0000259.1_g270.1.mk:CDS:1"/>
    <property type="gene ID" value="Pav_sc0000259.1_g270.1.mk"/>
</dbReference>
<dbReference type="RefSeq" id="XP_021808316.1">
    <property type="nucleotide sequence ID" value="XM_021952624.1"/>
</dbReference>
<evidence type="ECO:0000313" key="3">
    <source>
        <dbReference type="RefSeq" id="XP_021808316.1"/>
    </source>
</evidence>
<dbReference type="PANTHER" id="PTHR31373:SF17">
    <property type="entry name" value="OS06G0652100 PROTEIN"/>
    <property type="match status" value="1"/>
</dbReference>
<keyword evidence="2" id="KW-1185">Reference proteome</keyword>